<dbReference type="Gene3D" id="3.20.20.70">
    <property type="entry name" value="Aldolase class I"/>
    <property type="match status" value="1"/>
</dbReference>
<reference evidence="4" key="2">
    <citation type="submission" date="2021-06" db="EMBL/GenBank/DDBJ databases">
        <authorList>
            <person name="Rogers T.H."/>
            <person name="Ramsay J.P."/>
            <person name="Wang P."/>
            <person name="Terpolilli J."/>
        </authorList>
    </citation>
    <scope>NUCLEOTIDE SEQUENCE [LARGE SCALE GENOMIC DNA]</scope>
    <source>
        <strain evidence="4">WSM5005</strain>
        <plasmid evidence="4">pl1WSM5005</plasmid>
    </source>
</reference>
<dbReference type="AlphaFoldDB" id="A0A1I9YTK1"/>
<dbReference type="PANTHER" id="PTHR32332:SF20">
    <property type="entry name" value="2-NITROPROPANE DIOXYGENASE-LIKE PROTEIN"/>
    <property type="match status" value="1"/>
</dbReference>
<geneLocation type="plasmid" evidence="4 5">
    <name>pl1WSM5005</name>
</geneLocation>
<evidence type="ECO:0000313" key="4">
    <source>
        <dbReference type="EMBL" id="APA89544.1"/>
    </source>
</evidence>
<keyword evidence="1" id="KW-0285">Flavoprotein</keyword>
<dbReference type="PANTHER" id="PTHR32332">
    <property type="entry name" value="2-NITROPROPANE DIOXYGENASE"/>
    <property type="match status" value="1"/>
</dbReference>
<dbReference type="GO" id="GO:0018580">
    <property type="term" value="F:nitronate monooxygenase activity"/>
    <property type="evidence" value="ECO:0007669"/>
    <property type="project" value="InterPro"/>
</dbReference>
<keyword evidence="4" id="KW-0503">Monooxygenase</keyword>
<dbReference type="InterPro" id="IPR013785">
    <property type="entry name" value="Aldolase_TIM"/>
</dbReference>
<dbReference type="InterPro" id="IPR004136">
    <property type="entry name" value="NMO"/>
</dbReference>
<gene>
    <name evidence="4" type="ORF">BJG93_29055</name>
</gene>
<protein>
    <submittedName>
        <fullName evidence="4">Nitronate monooxygenase</fullName>
    </submittedName>
</protein>
<sequence>MRPPMFRTRITELLGIRHPILCGGLGPRVSDARYVAAVVNAGGMGFIVGAGFPDSDEFRNELRTCRELTGAKNFGVNLYISRQAGGVERVKHQIRVLIEENVACVETAGASPEAVVPLLKEAGIKVLHKVPAVRYAHTAARMGVDGVIVVGNECGGHPGIYQIGSIVQAAQAPREIGLPVVIGGGIGIGRQLAGVLAMGADAVIMGTRMMVAEELWIHPEVKAKVVAGDGSESVVVKSAIRDHHRVLRNESAEAVMELDRAQVSEFEQFRPHVTGALAHQAYLTGDTRKGMIDYGHAAVFADAVRKVETIFDEMIDDAVAASNRLSTLMTGAARPLR</sequence>
<accession>A0A1I9YTK1</accession>
<keyword evidence="3" id="KW-0560">Oxidoreductase</keyword>
<evidence type="ECO:0000313" key="5">
    <source>
        <dbReference type="Proteomes" id="UP000179860"/>
    </source>
</evidence>
<keyword evidence="4" id="KW-0614">Plasmid</keyword>
<evidence type="ECO:0000256" key="3">
    <source>
        <dbReference type="ARBA" id="ARBA00023002"/>
    </source>
</evidence>
<dbReference type="OrthoDB" id="9778912at2"/>
<dbReference type="SUPFAM" id="SSF51412">
    <property type="entry name" value="Inosine monophosphate dehydrogenase (IMPDH)"/>
    <property type="match status" value="1"/>
</dbReference>
<dbReference type="RefSeq" id="WP_027194372.1">
    <property type="nucleotide sequence ID" value="NZ_CP017563.2"/>
</dbReference>
<evidence type="ECO:0000256" key="1">
    <source>
        <dbReference type="ARBA" id="ARBA00022630"/>
    </source>
</evidence>
<evidence type="ECO:0000256" key="2">
    <source>
        <dbReference type="ARBA" id="ARBA00022643"/>
    </source>
</evidence>
<keyword evidence="2" id="KW-0288">FMN</keyword>
<organism evidence="4 5">
    <name type="scientific">Paraburkholderia sprentiae WSM5005</name>
    <dbReference type="NCBI Taxonomy" id="754502"/>
    <lineage>
        <taxon>Bacteria</taxon>
        <taxon>Pseudomonadati</taxon>
        <taxon>Pseudomonadota</taxon>
        <taxon>Betaproteobacteria</taxon>
        <taxon>Burkholderiales</taxon>
        <taxon>Burkholderiaceae</taxon>
        <taxon>Paraburkholderia</taxon>
    </lineage>
</organism>
<reference evidence="4" key="1">
    <citation type="submission" date="2016-09" db="EMBL/GenBank/DDBJ databases">
        <title>The Complete Genome of Burkholderia sprentiae wsm5005.</title>
        <authorList>
            <person name="De Meyer S."/>
            <person name="Wang P."/>
            <person name="Terpolilli J."/>
        </authorList>
    </citation>
    <scope>NUCLEOTIDE SEQUENCE [LARGE SCALE GENOMIC DNA]</scope>
    <source>
        <strain evidence="4">WSM5005</strain>
        <plasmid evidence="4">pl1WSM5005</plasmid>
    </source>
</reference>
<dbReference type="EMBL" id="CP017563">
    <property type="protein sequence ID" value="APA89544.1"/>
    <property type="molecule type" value="Genomic_DNA"/>
</dbReference>
<proteinExistence type="predicted"/>
<dbReference type="CDD" id="cd04730">
    <property type="entry name" value="NPD_like"/>
    <property type="match status" value="1"/>
</dbReference>
<dbReference type="KEGG" id="pspw:BJG93_29055"/>
<dbReference type="Pfam" id="PF03060">
    <property type="entry name" value="NMO"/>
    <property type="match status" value="1"/>
</dbReference>
<dbReference type="Proteomes" id="UP000179860">
    <property type="component" value="Plasmid pl1WSM5005"/>
</dbReference>
<keyword evidence="5" id="KW-1185">Reference proteome</keyword>
<name>A0A1I9YTK1_9BURK</name>